<evidence type="ECO:0008006" key="4">
    <source>
        <dbReference type="Google" id="ProtNLM"/>
    </source>
</evidence>
<dbReference type="AlphaFoldDB" id="A0A8H4PV45"/>
<comment type="caution">
    <text evidence="2">The sequence shown here is derived from an EMBL/GenBank/DDBJ whole genome shotgun (WGS) entry which is preliminary data.</text>
</comment>
<protein>
    <recommendedName>
        <fullName evidence="4">Heat Labile Enterotoxin Type Iib</fullName>
    </recommendedName>
</protein>
<keyword evidence="3" id="KW-1185">Reference proteome</keyword>
<name>A0A8H4PV45_9HYPO</name>
<evidence type="ECO:0000313" key="2">
    <source>
        <dbReference type="EMBL" id="KAF4510990.1"/>
    </source>
</evidence>
<dbReference type="EMBL" id="JAAVMX010000003">
    <property type="protein sequence ID" value="KAF4510990.1"/>
    <property type="molecule type" value="Genomic_DNA"/>
</dbReference>
<proteinExistence type="predicted"/>
<feature type="compositionally biased region" description="Basic and acidic residues" evidence="1">
    <location>
        <begin position="50"/>
        <end position="74"/>
    </location>
</feature>
<dbReference type="OrthoDB" id="4936804at2759"/>
<organism evidence="2 3">
    <name type="scientific">Ophiocordyceps sinensis</name>
    <dbReference type="NCBI Taxonomy" id="72228"/>
    <lineage>
        <taxon>Eukaryota</taxon>
        <taxon>Fungi</taxon>
        <taxon>Dikarya</taxon>
        <taxon>Ascomycota</taxon>
        <taxon>Pezizomycotina</taxon>
        <taxon>Sordariomycetes</taxon>
        <taxon>Hypocreomycetidae</taxon>
        <taxon>Hypocreales</taxon>
        <taxon>Ophiocordycipitaceae</taxon>
        <taxon>Ophiocordyceps</taxon>
    </lineage>
</organism>
<reference evidence="2 3" key="1">
    <citation type="journal article" date="2020" name="Genome Biol. Evol.">
        <title>A new high-quality draft genome assembly of the Chinese cordyceps Ophiocordyceps sinensis.</title>
        <authorList>
            <person name="Shu R."/>
            <person name="Zhang J."/>
            <person name="Meng Q."/>
            <person name="Zhang H."/>
            <person name="Zhou G."/>
            <person name="Li M."/>
            <person name="Wu P."/>
            <person name="Zhao Y."/>
            <person name="Chen C."/>
            <person name="Qin Q."/>
        </authorList>
    </citation>
    <scope>NUCLEOTIDE SEQUENCE [LARGE SCALE GENOMIC DNA]</scope>
    <source>
        <strain evidence="2 3">IOZ07</strain>
    </source>
</reference>
<gene>
    <name evidence="2" type="ORF">G6O67_002831</name>
</gene>
<feature type="region of interest" description="Disordered" evidence="1">
    <location>
        <begin position="33"/>
        <end position="76"/>
    </location>
</feature>
<evidence type="ECO:0000313" key="3">
    <source>
        <dbReference type="Proteomes" id="UP000557566"/>
    </source>
</evidence>
<evidence type="ECO:0000256" key="1">
    <source>
        <dbReference type="SAM" id="MobiDB-lite"/>
    </source>
</evidence>
<sequence length="556" mass="60473">MKNMSRKTYQTKPAAETLADFIEGELGDHAYAAKIRSPKTAPPPLPPSWCKRDGTGCGKDPKTKNPRPTEEKVGSSEAELVEIAERNSKEQFDGFLREYGHEPVAKFQGELHPELNGRLGKFREVPRVDKIRGISSKVGHGALEAGGLALYGAQVVEALTSDASVLDKAAVVTSIIPFIGCTVQAADDAQRGGLDAAHTTLCYAEDALTVIGLWEVAVVLQVFESAVNVIKAIDEQEKLYDGVVFRKKRIEGWNNKVDDVDKLVASDDFVKNVTSRFASYQVGVLFQASQLVGDIYAAHAHQLASAGGNSSASRVANASLAGEAGPNISLAVKEETGRQVCAETARNKLRVQMAVEAQIMDAVKTLAERYDDHFFDVYWKEATEAPKLLGFIPIPPTDFEKKQLKEHMDQQRSEVHLPLYESRIKEAVRKAVERVPTPEACLCAASDDSTCEFLHCDSPGAEVGRVDAAGRTFVASLQSGSEGHVSEQCRNKFAPCVNPLKEGETFVGVDFAPRQMWCKNGTTTKPDEKSDSKLQECASEIVANGVPCRCPVYDKG</sequence>
<dbReference type="Proteomes" id="UP000557566">
    <property type="component" value="Unassembled WGS sequence"/>
</dbReference>
<accession>A0A8H4PV45</accession>
<dbReference type="Gene3D" id="1.10.490.40">
    <property type="entry name" value="Diphtheria toxin, translocation domain"/>
    <property type="match status" value="1"/>
</dbReference>